<accession>A0A0H3CWH6</accession>
<dbReference type="PATRIC" id="fig|749927.5.peg.603"/>
<feature type="compositionally biased region" description="Pro residues" evidence="1">
    <location>
        <begin position="536"/>
        <end position="549"/>
    </location>
</feature>
<dbReference type="HOGENOM" id="CLU_469012_0_0_11"/>
<feature type="region of interest" description="Disordered" evidence="1">
    <location>
        <begin position="487"/>
        <end position="581"/>
    </location>
</feature>
<organism evidence="2 3">
    <name type="scientific">Amycolatopsis mediterranei (strain U-32)</name>
    <dbReference type="NCBI Taxonomy" id="749927"/>
    <lineage>
        <taxon>Bacteria</taxon>
        <taxon>Bacillati</taxon>
        <taxon>Actinomycetota</taxon>
        <taxon>Actinomycetes</taxon>
        <taxon>Pseudonocardiales</taxon>
        <taxon>Pseudonocardiaceae</taxon>
        <taxon>Amycolatopsis</taxon>
    </lineage>
</organism>
<dbReference type="KEGG" id="amd:AMED_0580"/>
<dbReference type="OrthoDB" id="5194370at2"/>
<reference evidence="2 3" key="1">
    <citation type="journal article" date="2010" name="Cell Res.">
        <title>Complete genome sequence of the rifamycin SV-producing Amycolatopsis mediterranei U32 revealed its genetic characteristics in phylogeny and metabolism.</title>
        <authorList>
            <person name="Zhao W."/>
            <person name="Zhong Y."/>
            <person name="Yuan H."/>
            <person name="Wang J."/>
            <person name="Zheng H."/>
            <person name="Wang Y."/>
            <person name="Cen X."/>
            <person name="Xu F."/>
            <person name="Bai J."/>
            <person name="Han X."/>
            <person name="Lu G."/>
            <person name="Zhu Y."/>
            <person name="Shao Z."/>
            <person name="Yan H."/>
            <person name="Li C."/>
            <person name="Peng N."/>
            <person name="Zhang Z."/>
            <person name="Zhang Y."/>
            <person name="Lin W."/>
            <person name="Fan Y."/>
            <person name="Qin Z."/>
            <person name="Hu Y."/>
            <person name="Zhu B."/>
            <person name="Wang S."/>
            <person name="Ding X."/>
            <person name="Zhao G.P."/>
        </authorList>
    </citation>
    <scope>NUCLEOTIDE SEQUENCE [LARGE SCALE GENOMIC DNA]</scope>
    <source>
        <strain evidence="3">U-32</strain>
    </source>
</reference>
<feature type="compositionally biased region" description="Low complexity" evidence="1">
    <location>
        <begin position="495"/>
        <end position="506"/>
    </location>
</feature>
<dbReference type="InterPro" id="IPR012332">
    <property type="entry name" value="Autotransporter_pectin_lyase_C"/>
</dbReference>
<protein>
    <recommendedName>
        <fullName evidence="4">Membrane-associated oxidoreductase</fullName>
    </recommendedName>
</protein>
<proteinExistence type="predicted"/>
<evidence type="ECO:0000313" key="2">
    <source>
        <dbReference type="EMBL" id="ADJ42400.1"/>
    </source>
</evidence>
<dbReference type="eggNOG" id="COG3210">
    <property type="taxonomic scope" value="Bacteria"/>
</dbReference>
<evidence type="ECO:0000256" key="1">
    <source>
        <dbReference type="SAM" id="MobiDB-lite"/>
    </source>
</evidence>
<evidence type="ECO:0008006" key="4">
    <source>
        <dbReference type="Google" id="ProtNLM"/>
    </source>
</evidence>
<gene>
    <name evidence="2" type="ordered locus">AMED_0580</name>
</gene>
<dbReference type="AlphaFoldDB" id="A0A0H3CWH6"/>
<evidence type="ECO:0000313" key="3">
    <source>
        <dbReference type="Proteomes" id="UP000000328"/>
    </source>
</evidence>
<sequence>MLIDVTELEQQVVDTARRGEVAKPAITMTVEELAVTDDPDLRVRADLIRELLRGLRGGLDPRGVRIEGVRVVGQLDLIQVTAVTGLNLSRCALPDGIRCEQAHLRYLSLNRSLLAYLSADGLRVDGGLFLRGATITGAGELGALRLLSAHIGGPLELERATITNTAGPALNADGLRADDNLLMGGVTFSGAGARGAVRLLGAHIGGAFELDQAAITNTTGPALNADGLRADSELFMRAATITGAGELGALRLSGAHIGGAFELDQAAITNTTGPALNADGLRADSELFMRAATITGAGELGALRLSGAHIGGQASLWSFRLYNSSGPLLELPEAQITGALLFPPEVVCPASPHGTSRRGCPYSDRTITVHGLTYSTLREISWRQWLHLLVHHTPTYWPQPFQQLAATERAAGHDNNAREVLITQQDELRRRTPEALGNRLAQWRHGLWGWLGRYGYRAHRLVAALVVILTLAAGLSLLAGQVTTHPGHHAAERVPPATANPNAPGTPCSPVELIGLGIDRGLPSAPPASAPTATSTPPPAGDKPSPPPSGYSKPSSGAWPPSPSPPTPDSSANPPDRHRLT</sequence>
<dbReference type="EMBL" id="CP002000">
    <property type="protein sequence ID" value="ADJ42400.1"/>
    <property type="molecule type" value="Genomic_DNA"/>
</dbReference>
<name>A0A0H3CWH6_AMYMU</name>
<dbReference type="Proteomes" id="UP000000328">
    <property type="component" value="Chromosome"/>
</dbReference>
<feature type="compositionally biased region" description="Low complexity" evidence="1">
    <location>
        <begin position="550"/>
        <end position="559"/>
    </location>
</feature>
<dbReference type="Gene3D" id="2.160.20.20">
    <property type="match status" value="1"/>
</dbReference>